<feature type="signal peptide" evidence="11">
    <location>
        <begin position="1"/>
        <end position="19"/>
    </location>
</feature>
<sequence length="386" mass="42336">MLPSISLLVLAFVSGIVTASNVAELTPDNFDSVVGKGAPALVEFFAPWCGHCKNLAPIWEQLADAYVHAKDKVVIAKVDADGAGRELGQKYGVTGFPTLKWFNADGGEPETYDGARDLEALAAFVTKKSGVKSNIKPPPPPATKILTTRDFNEVVLDEKNDVLVAFTAPWCGHCKRMKPIYEKVAETFKPEKHCILANVDADAKANEKLAREYEITSFPTIMFFPRNNGTPIDYDGPREEEGFVSFLNEKCGTKRAVGGGLNADAGRVSELDALAEKFFGAVEKERVKVLKEAEGVAGKVGKEAQHYLKVMKKVVDGSEEYLAKESARLASILQKRTLSAEKLDEIKIKANILSAFAEKKAEEVKEEVKEQVEEVKEEAKKLKEEL</sequence>
<evidence type="ECO:0000256" key="1">
    <source>
        <dbReference type="ARBA" id="ARBA00001182"/>
    </source>
</evidence>
<gene>
    <name evidence="13" type="ORF">BD410DRAFT_888558</name>
</gene>
<dbReference type="OrthoDB" id="10264505at2759"/>
<comment type="catalytic activity">
    <reaction evidence="1">
        <text>Catalyzes the rearrangement of -S-S- bonds in proteins.</text>
        <dbReference type="EC" id="5.3.4.1"/>
    </reaction>
</comment>
<evidence type="ECO:0000256" key="11">
    <source>
        <dbReference type="SAM" id="SignalP"/>
    </source>
</evidence>
<keyword evidence="8" id="KW-0676">Redox-active center</keyword>
<keyword evidence="7 13" id="KW-0413">Isomerase</keyword>
<evidence type="ECO:0000256" key="8">
    <source>
        <dbReference type="ARBA" id="ARBA00023284"/>
    </source>
</evidence>
<dbReference type="Proteomes" id="UP000294933">
    <property type="component" value="Unassembled WGS sequence"/>
</dbReference>
<dbReference type="STRING" id="50990.A0A4Y7PMD4"/>
<dbReference type="EC" id="5.3.4.1" evidence="3"/>
<evidence type="ECO:0000259" key="12">
    <source>
        <dbReference type="PROSITE" id="PS51352"/>
    </source>
</evidence>
<dbReference type="PRINTS" id="PR00421">
    <property type="entry name" value="THIOREDOXIN"/>
</dbReference>
<dbReference type="Pfam" id="PF00085">
    <property type="entry name" value="Thioredoxin"/>
    <property type="match status" value="2"/>
</dbReference>
<dbReference type="FunFam" id="3.40.30.10:FF:000032">
    <property type="entry name" value="Protein disulfide-isomerase A6 homolog"/>
    <property type="match status" value="1"/>
</dbReference>
<feature type="chain" id="PRO_5021479263" description="protein disulfide-isomerase" evidence="11">
    <location>
        <begin position="20"/>
        <end position="386"/>
    </location>
</feature>
<dbReference type="EMBL" id="ML170240">
    <property type="protein sequence ID" value="TDL16574.1"/>
    <property type="molecule type" value="Genomic_DNA"/>
</dbReference>
<dbReference type="InterPro" id="IPR036356">
    <property type="entry name" value="ERp29_C_sf"/>
</dbReference>
<evidence type="ECO:0000313" key="14">
    <source>
        <dbReference type="Proteomes" id="UP000294933"/>
    </source>
</evidence>
<keyword evidence="4 11" id="KW-0732">Signal</keyword>
<keyword evidence="14" id="KW-1185">Reference proteome</keyword>
<proteinExistence type="inferred from homology"/>
<dbReference type="PANTHER" id="PTHR45672:SF11">
    <property type="entry name" value="PROTEIN DISULFIDE-ISOMERASE C17H9.14C"/>
    <property type="match status" value="1"/>
</dbReference>
<dbReference type="Gene3D" id="3.40.30.10">
    <property type="entry name" value="Glutaredoxin"/>
    <property type="match status" value="2"/>
</dbReference>
<name>A0A4Y7PMD4_9AGAM</name>
<keyword evidence="5" id="KW-0677">Repeat</keyword>
<evidence type="ECO:0000256" key="3">
    <source>
        <dbReference type="ARBA" id="ARBA00012723"/>
    </source>
</evidence>
<dbReference type="CDD" id="cd00238">
    <property type="entry name" value="ERp29c"/>
    <property type="match status" value="1"/>
</dbReference>
<dbReference type="InterPro" id="IPR036249">
    <property type="entry name" value="Thioredoxin-like_sf"/>
</dbReference>
<dbReference type="SUPFAM" id="SSF47933">
    <property type="entry name" value="ERP29 C domain-like"/>
    <property type="match status" value="1"/>
</dbReference>
<feature type="domain" description="Thioredoxin" evidence="12">
    <location>
        <begin position="1"/>
        <end position="130"/>
    </location>
</feature>
<evidence type="ECO:0000256" key="2">
    <source>
        <dbReference type="ARBA" id="ARBA00006347"/>
    </source>
</evidence>
<feature type="domain" description="Thioredoxin" evidence="12">
    <location>
        <begin position="133"/>
        <end position="252"/>
    </location>
</feature>
<organism evidence="13 14">
    <name type="scientific">Rickenella mellea</name>
    <dbReference type="NCBI Taxonomy" id="50990"/>
    <lineage>
        <taxon>Eukaryota</taxon>
        <taxon>Fungi</taxon>
        <taxon>Dikarya</taxon>
        <taxon>Basidiomycota</taxon>
        <taxon>Agaricomycotina</taxon>
        <taxon>Agaricomycetes</taxon>
        <taxon>Hymenochaetales</taxon>
        <taxon>Rickenellaceae</taxon>
        <taxon>Rickenella</taxon>
    </lineage>
</organism>
<evidence type="ECO:0000256" key="7">
    <source>
        <dbReference type="ARBA" id="ARBA00023235"/>
    </source>
</evidence>
<dbReference type="PROSITE" id="PS00194">
    <property type="entry name" value="THIOREDOXIN_1"/>
    <property type="match status" value="2"/>
</dbReference>
<evidence type="ECO:0000313" key="13">
    <source>
        <dbReference type="EMBL" id="TDL16574.1"/>
    </source>
</evidence>
<keyword evidence="6" id="KW-1015">Disulfide bond</keyword>
<evidence type="ECO:0000256" key="4">
    <source>
        <dbReference type="ARBA" id="ARBA00022729"/>
    </source>
</evidence>
<dbReference type="InterPro" id="IPR011679">
    <property type="entry name" value="ERp29_C"/>
</dbReference>
<dbReference type="AlphaFoldDB" id="A0A4Y7PMD4"/>
<accession>A0A4Y7PMD4</accession>
<dbReference type="CDD" id="cd02998">
    <property type="entry name" value="PDI_a_ERp38"/>
    <property type="match status" value="2"/>
</dbReference>
<reference evidence="13 14" key="1">
    <citation type="submission" date="2018-06" db="EMBL/GenBank/DDBJ databases">
        <title>A transcriptomic atlas of mushroom development highlights an independent origin of complex multicellularity.</title>
        <authorList>
            <consortium name="DOE Joint Genome Institute"/>
            <person name="Krizsan K."/>
            <person name="Almasi E."/>
            <person name="Merenyi Z."/>
            <person name="Sahu N."/>
            <person name="Viragh M."/>
            <person name="Koszo T."/>
            <person name="Mondo S."/>
            <person name="Kiss B."/>
            <person name="Balint B."/>
            <person name="Kues U."/>
            <person name="Barry K."/>
            <person name="Hegedus J.C."/>
            <person name="Henrissat B."/>
            <person name="Johnson J."/>
            <person name="Lipzen A."/>
            <person name="Ohm R."/>
            <person name="Nagy I."/>
            <person name="Pangilinan J."/>
            <person name="Yan J."/>
            <person name="Xiong Y."/>
            <person name="Grigoriev I.V."/>
            <person name="Hibbett D.S."/>
            <person name="Nagy L.G."/>
        </authorList>
    </citation>
    <scope>NUCLEOTIDE SEQUENCE [LARGE SCALE GENOMIC DNA]</scope>
    <source>
        <strain evidence="13 14">SZMC22713</strain>
    </source>
</reference>
<dbReference type="VEuPathDB" id="FungiDB:BD410DRAFT_888558"/>
<protein>
    <recommendedName>
        <fullName evidence="3">protein disulfide-isomerase</fullName>
        <ecNumber evidence="3">5.3.4.1</ecNumber>
    </recommendedName>
</protein>
<dbReference type="InterPro" id="IPR017937">
    <property type="entry name" value="Thioredoxin_CS"/>
</dbReference>
<dbReference type="Pfam" id="PF07749">
    <property type="entry name" value="ERp29"/>
    <property type="match status" value="1"/>
</dbReference>
<evidence type="ECO:0000256" key="6">
    <source>
        <dbReference type="ARBA" id="ARBA00023157"/>
    </source>
</evidence>
<evidence type="ECO:0000256" key="9">
    <source>
        <dbReference type="RuleBase" id="RU004208"/>
    </source>
</evidence>
<dbReference type="GO" id="GO:0003756">
    <property type="term" value="F:protein disulfide isomerase activity"/>
    <property type="evidence" value="ECO:0007669"/>
    <property type="project" value="UniProtKB-EC"/>
</dbReference>
<evidence type="ECO:0000256" key="10">
    <source>
        <dbReference type="SAM" id="Coils"/>
    </source>
</evidence>
<dbReference type="SUPFAM" id="SSF52833">
    <property type="entry name" value="Thioredoxin-like"/>
    <property type="match status" value="2"/>
</dbReference>
<dbReference type="NCBIfam" id="TIGR01126">
    <property type="entry name" value="pdi_dom"/>
    <property type="match status" value="2"/>
</dbReference>
<dbReference type="PANTHER" id="PTHR45672">
    <property type="entry name" value="PROTEIN DISULFIDE-ISOMERASE C17H9.14C-RELATED"/>
    <property type="match status" value="1"/>
</dbReference>
<feature type="coiled-coil region" evidence="10">
    <location>
        <begin position="354"/>
        <end position="385"/>
    </location>
</feature>
<dbReference type="GO" id="GO:0006457">
    <property type="term" value="P:protein folding"/>
    <property type="evidence" value="ECO:0007669"/>
    <property type="project" value="TreeGrafter"/>
</dbReference>
<comment type="similarity">
    <text evidence="2 9">Belongs to the protein disulfide isomerase family.</text>
</comment>
<dbReference type="GO" id="GO:0005783">
    <property type="term" value="C:endoplasmic reticulum"/>
    <property type="evidence" value="ECO:0007669"/>
    <property type="project" value="InterPro"/>
</dbReference>
<dbReference type="InterPro" id="IPR051063">
    <property type="entry name" value="PDI"/>
</dbReference>
<evidence type="ECO:0000256" key="5">
    <source>
        <dbReference type="ARBA" id="ARBA00022737"/>
    </source>
</evidence>
<keyword evidence="10" id="KW-0175">Coiled coil</keyword>
<dbReference type="InterPro" id="IPR005788">
    <property type="entry name" value="PDI_thioredoxin-like_dom"/>
</dbReference>
<dbReference type="InterPro" id="IPR013766">
    <property type="entry name" value="Thioredoxin_domain"/>
</dbReference>
<dbReference type="PROSITE" id="PS51352">
    <property type="entry name" value="THIOREDOXIN_2"/>
    <property type="match status" value="2"/>
</dbReference>
<dbReference type="Gene3D" id="1.20.1150.12">
    <property type="entry name" value="Endoplasmic reticulum resident protein 29, C-terminal domain"/>
    <property type="match status" value="1"/>
</dbReference>